<name>A0A5B7G8C9_PORTR</name>
<organism evidence="2 3">
    <name type="scientific">Portunus trituberculatus</name>
    <name type="common">Swimming crab</name>
    <name type="synonym">Neptunus trituberculatus</name>
    <dbReference type="NCBI Taxonomy" id="210409"/>
    <lineage>
        <taxon>Eukaryota</taxon>
        <taxon>Metazoa</taxon>
        <taxon>Ecdysozoa</taxon>
        <taxon>Arthropoda</taxon>
        <taxon>Crustacea</taxon>
        <taxon>Multicrustacea</taxon>
        <taxon>Malacostraca</taxon>
        <taxon>Eumalacostraca</taxon>
        <taxon>Eucarida</taxon>
        <taxon>Decapoda</taxon>
        <taxon>Pleocyemata</taxon>
        <taxon>Brachyura</taxon>
        <taxon>Eubrachyura</taxon>
        <taxon>Portunoidea</taxon>
        <taxon>Portunidae</taxon>
        <taxon>Portuninae</taxon>
        <taxon>Portunus</taxon>
    </lineage>
</organism>
<reference evidence="2 3" key="1">
    <citation type="submission" date="2019-05" db="EMBL/GenBank/DDBJ databases">
        <title>Another draft genome of Portunus trituberculatus and its Hox gene families provides insights of decapod evolution.</title>
        <authorList>
            <person name="Jeong J.-H."/>
            <person name="Song I."/>
            <person name="Kim S."/>
            <person name="Choi T."/>
            <person name="Kim D."/>
            <person name="Ryu S."/>
            <person name="Kim W."/>
        </authorList>
    </citation>
    <scope>NUCLEOTIDE SEQUENCE [LARGE SCALE GENOMIC DNA]</scope>
    <source>
        <tissue evidence="2">Muscle</tissue>
    </source>
</reference>
<accession>A0A5B7G8C9</accession>
<proteinExistence type="predicted"/>
<comment type="caution">
    <text evidence="2">The sequence shown here is derived from an EMBL/GenBank/DDBJ whole genome shotgun (WGS) entry which is preliminary data.</text>
</comment>
<dbReference type="EMBL" id="VSRR010012967">
    <property type="protein sequence ID" value="MPC55192.1"/>
    <property type="molecule type" value="Genomic_DNA"/>
</dbReference>
<dbReference type="AlphaFoldDB" id="A0A5B7G8C9"/>
<keyword evidence="3" id="KW-1185">Reference proteome</keyword>
<sequence>MDDVGVRGKEIMKEGRNAKNKRNDVGVRGKERMKEGRNESRKEGKNERKKEGQKEGGVAVGGTLHPAFQRCVSPVIKILRVKTFLFLGELQSIKKHLEDSSVTVWCSSLLK</sequence>
<gene>
    <name evidence="2" type="ORF">E2C01_049123</name>
</gene>
<evidence type="ECO:0000313" key="3">
    <source>
        <dbReference type="Proteomes" id="UP000324222"/>
    </source>
</evidence>
<feature type="compositionally biased region" description="Basic and acidic residues" evidence="1">
    <location>
        <begin position="1"/>
        <end position="54"/>
    </location>
</feature>
<protein>
    <submittedName>
        <fullName evidence="2">Uncharacterized protein</fullName>
    </submittedName>
</protein>
<dbReference type="Proteomes" id="UP000324222">
    <property type="component" value="Unassembled WGS sequence"/>
</dbReference>
<feature type="region of interest" description="Disordered" evidence="1">
    <location>
        <begin position="1"/>
        <end position="60"/>
    </location>
</feature>
<evidence type="ECO:0000313" key="2">
    <source>
        <dbReference type="EMBL" id="MPC55192.1"/>
    </source>
</evidence>
<evidence type="ECO:0000256" key="1">
    <source>
        <dbReference type="SAM" id="MobiDB-lite"/>
    </source>
</evidence>